<proteinExistence type="predicted"/>
<accession>A0AAV2VYL8</accession>
<sequence>MCQTSLFWHKAMLCRPIFMRFVESVSTFIKETLRESICGCGESVAAETAFLLGR</sequence>
<gene>
    <name evidence="1" type="ORF">VIBNISOn1_840063</name>
</gene>
<organism evidence="1 2">
    <name type="scientific">Vibrio nigripulchritudo SOn1</name>
    <dbReference type="NCBI Taxonomy" id="1238450"/>
    <lineage>
        <taxon>Bacteria</taxon>
        <taxon>Pseudomonadati</taxon>
        <taxon>Pseudomonadota</taxon>
        <taxon>Gammaproteobacteria</taxon>
        <taxon>Vibrionales</taxon>
        <taxon>Vibrionaceae</taxon>
        <taxon>Vibrio</taxon>
    </lineage>
</organism>
<evidence type="ECO:0000313" key="1">
    <source>
        <dbReference type="EMBL" id="CCO49657.1"/>
    </source>
</evidence>
<protein>
    <submittedName>
        <fullName evidence="1">Uncharacterized protein</fullName>
    </submittedName>
</protein>
<dbReference type="EMBL" id="CAOF01000180">
    <property type="protein sequence ID" value="CCO49657.1"/>
    <property type="molecule type" value="Genomic_DNA"/>
</dbReference>
<evidence type="ECO:0000313" key="2">
    <source>
        <dbReference type="Proteomes" id="UP000018211"/>
    </source>
</evidence>
<dbReference type="AlphaFoldDB" id="A0AAV2VYL8"/>
<comment type="caution">
    <text evidence="1">The sequence shown here is derived from an EMBL/GenBank/DDBJ whole genome shotgun (WGS) entry which is preliminary data.</text>
</comment>
<dbReference type="Proteomes" id="UP000018211">
    <property type="component" value="Unassembled WGS sequence"/>
</dbReference>
<reference evidence="1 2" key="1">
    <citation type="journal article" date="2013" name="ISME J.">
        <title>Comparative genomics of pathogenic lineages of Vibrio nigripulchritudo identifies virulence-associated traits.</title>
        <authorList>
            <person name="Goudenege D."/>
            <person name="Labreuche Y."/>
            <person name="Krin E."/>
            <person name="Ansquer D."/>
            <person name="Mangenot S."/>
            <person name="Calteau A."/>
            <person name="Medigue C."/>
            <person name="Mazel D."/>
            <person name="Polz M.F."/>
            <person name="Le Roux F."/>
        </authorList>
    </citation>
    <scope>NUCLEOTIDE SEQUENCE [LARGE SCALE GENOMIC DNA]</scope>
    <source>
        <strain evidence="1 2">SOn1</strain>
    </source>
</reference>
<name>A0AAV2VYL8_9VIBR</name>